<protein>
    <submittedName>
        <fullName evidence="1">Uncharacterized protein</fullName>
    </submittedName>
</protein>
<dbReference type="AlphaFoldDB" id="A0A016TRX3"/>
<evidence type="ECO:0000313" key="1">
    <source>
        <dbReference type="EMBL" id="EYC05397.1"/>
    </source>
</evidence>
<comment type="caution">
    <text evidence="1">The sequence shown here is derived from an EMBL/GenBank/DDBJ whole genome shotgun (WGS) entry which is preliminary data.</text>
</comment>
<keyword evidence="2" id="KW-1185">Reference proteome</keyword>
<organism evidence="1 2">
    <name type="scientific">Ancylostoma ceylanicum</name>
    <dbReference type="NCBI Taxonomy" id="53326"/>
    <lineage>
        <taxon>Eukaryota</taxon>
        <taxon>Metazoa</taxon>
        <taxon>Ecdysozoa</taxon>
        <taxon>Nematoda</taxon>
        <taxon>Chromadorea</taxon>
        <taxon>Rhabditida</taxon>
        <taxon>Rhabditina</taxon>
        <taxon>Rhabditomorpha</taxon>
        <taxon>Strongyloidea</taxon>
        <taxon>Ancylostomatidae</taxon>
        <taxon>Ancylostomatinae</taxon>
        <taxon>Ancylostoma</taxon>
    </lineage>
</organism>
<sequence>MRILCALGCEAGPHVRLYEPSSRLVDLSLTASAYCTASRALADNDPGLSPEPYKEYTEIKETLVLENKQLITR</sequence>
<gene>
    <name evidence="1" type="primary">Acey_s0082.g1559</name>
    <name evidence="1" type="ORF">Y032_0082g1559</name>
</gene>
<dbReference type="EMBL" id="JARK01001418">
    <property type="protein sequence ID" value="EYC05397.1"/>
    <property type="molecule type" value="Genomic_DNA"/>
</dbReference>
<reference evidence="2" key="1">
    <citation type="journal article" date="2015" name="Nat. Genet.">
        <title>The genome and transcriptome of the zoonotic hookworm Ancylostoma ceylanicum identify infection-specific gene families.</title>
        <authorList>
            <person name="Schwarz E.M."/>
            <person name="Hu Y."/>
            <person name="Antoshechkin I."/>
            <person name="Miller M.M."/>
            <person name="Sternberg P.W."/>
            <person name="Aroian R.V."/>
        </authorList>
    </citation>
    <scope>NUCLEOTIDE SEQUENCE</scope>
    <source>
        <strain evidence="2">HY135</strain>
    </source>
</reference>
<proteinExistence type="predicted"/>
<dbReference type="Proteomes" id="UP000024635">
    <property type="component" value="Unassembled WGS sequence"/>
</dbReference>
<accession>A0A016TRX3</accession>
<name>A0A016TRX3_9BILA</name>
<evidence type="ECO:0000313" key="2">
    <source>
        <dbReference type="Proteomes" id="UP000024635"/>
    </source>
</evidence>